<evidence type="ECO:0000313" key="3">
    <source>
        <dbReference type="EMBL" id="MFD0901822.1"/>
    </source>
</evidence>
<proteinExistence type="predicted"/>
<name>A0ABW3ERE6_9ACTN</name>
<keyword evidence="4" id="KW-1185">Reference proteome</keyword>
<dbReference type="CDD" id="cd05379">
    <property type="entry name" value="CAP_bacterial"/>
    <property type="match status" value="1"/>
</dbReference>
<feature type="domain" description="SCP" evidence="2">
    <location>
        <begin position="134"/>
        <end position="247"/>
    </location>
</feature>
<dbReference type="PANTHER" id="PTHR31157">
    <property type="entry name" value="SCP DOMAIN-CONTAINING PROTEIN"/>
    <property type="match status" value="1"/>
</dbReference>
<feature type="compositionally biased region" description="Low complexity" evidence="1">
    <location>
        <begin position="53"/>
        <end position="76"/>
    </location>
</feature>
<dbReference type="EMBL" id="JBHTJA010000026">
    <property type="protein sequence ID" value="MFD0901822.1"/>
    <property type="molecule type" value="Genomic_DNA"/>
</dbReference>
<organism evidence="3 4">
    <name type="scientific">Actinomadura sediminis</name>
    <dbReference type="NCBI Taxonomy" id="1038904"/>
    <lineage>
        <taxon>Bacteria</taxon>
        <taxon>Bacillati</taxon>
        <taxon>Actinomycetota</taxon>
        <taxon>Actinomycetes</taxon>
        <taxon>Streptosporangiales</taxon>
        <taxon>Thermomonosporaceae</taxon>
        <taxon>Actinomadura</taxon>
    </lineage>
</organism>
<dbReference type="Gene3D" id="3.40.33.10">
    <property type="entry name" value="CAP"/>
    <property type="match status" value="1"/>
</dbReference>
<evidence type="ECO:0000313" key="4">
    <source>
        <dbReference type="Proteomes" id="UP001596972"/>
    </source>
</evidence>
<dbReference type="RefSeq" id="WP_378299076.1">
    <property type="nucleotide sequence ID" value="NZ_JBHTJA010000026.1"/>
</dbReference>
<gene>
    <name evidence="3" type="ORF">ACFQ11_15590</name>
</gene>
<sequence length="250" mass="25791">MRERDGRGPRRASERAVVWTAVGAAGLLVAGAVAGTVVGLVRDEPDGTLAGHARTPAPAATRSPGPASPATASPEPSRTEPEPPAGAARASAPVQRDSRKPARTRTPEPAPTGRTSAPRRTAPAGGSVAARVVALVNEARAGKGCGPVRGNALLDRAARGHSADMAARGFFDHTDPDGDGPGDRIRSAGYRWSTYGENIAKGQPSPERVMESWMNSPGHRANILNCAFDEIGVGVVEAGGPYWTQVFGAR</sequence>
<protein>
    <submittedName>
        <fullName evidence="3">CAP domain-containing protein</fullName>
    </submittedName>
</protein>
<dbReference type="PANTHER" id="PTHR31157:SF1">
    <property type="entry name" value="SCP DOMAIN-CONTAINING PROTEIN"/>
    <property type="match status" value="1"/>
</dbReference>
<evidence type="ECO:0000259" key="2">
    <source>
        <dbReference type="Pfam" id="PF00188"/>
    </source>
</evidence>
<accession>A0ABW3ERE6</accession>
<reference evidence="4" key="1">
    <citation type="journal article" date="2019" name="Int. J. Syst. Evol. Microbiol.">
        <title>The Global Catalogue of Microorganisms (GCM) 10K type strain sequencing project: providing services to taxonomists for standard genome sequencing and annotation.</title>
        <authorList>
            <consortium name="The Broad Institute Genomics Platform"/>
            <consortium name="The Broad Institute Genome Sequencing Center for Infectious Disease"/>
            <person name="Wu L."/>
            <person name="Ma J."/>
        </authorList>
    </citation>
    <scope>NUCLEOTIDE SEQUENCE [LARGE SCALE GENOMIC DNA]</scope>
    <source>
        <strain evidence="4">JCM 31202</strain>
    </source>
</reference>
<dbReference type="InterPro" id="IPR035940">
    <property type="entry name" value="CAP_sf"/>
</dbReference>
<feature type="region of interest" description="Disordered" evidence="1">
    <location>
        <begin position="43"/>
        <end position="126"/>
    </location>
</feature>
<dbReference type="InterPro" id="IPR014044">
    <property type="entry name" value="CAP_dom"/>
</dbReference>
<dbReference type="Proteomes" id="UP001596972">
    <property type="component" value="Unassembled WGS sequence"/>
</dbReference>
<comment type="caution">
    <text evidence="3">The sequence shown here is derived from an EMBL/GenBank/DDBJ whole genome shotgun (WGS) entry which is preliminary data.</text>
</comment>
<dbReference type="Pfam" id="PF00188">
    <property type="entry name" value="CAP"/>
    <property type="match status" value="1"/>
</dbReference>
<dbReference type="SUPFAM" id="SSF55797">
    <property type="entry name" value="PR-1-like"/>
    <property type="match status" value="1"/>
</dbReference>
<evidence type="ECO:0000256" key="1">
    <source>
        <dbReference type="SAM" id="MobiDB-lite"/>
    </source>
</evidence>